<accession>A0A7Y9J781</accession>
<comment type="caution">
    <text evidence="1">The sequence shown here is derived from an EMBL/GenBank/DDBJ whole genome shotgun (WGS) entry which is preliminary data.</text>
</comment>
<keyword evidence="2" id="KW-1185">Reference proteome</keyword>
<sequence>MADVVAGAVDPALLVEFGALELWTAVVTPVRAAGPAGRARLGRLSGSFHAAERIRERGGRLLDVAYPTFERQTGLDPTVPPTALERDAREVVVTGALQSTHAVDDVRLAVLAEVGVPLTALDAAATSGPWRLTVSRGEPYRDGTPTTAGDLVVADARGPVAPVVGDPPRRLAAGARTREVVLYAVRVPGMASWEVSEAVWRAANYLAGT</sequence>
<name>A0A7Y9J781_9PSEU</name>
<dbReference type="AlphaFoldDB" id="A0A7Y9J781"/>
<organism evidence="1 2">
    <name type="scientific">Actinomycetospora corticicola</name>
    <dbReference type="NCBI Taxonomy" id="663602"/>
    <lineage>
        <taxon>Bacteria</taxon>
        <taxon>Bacillati</taxon>
        <taxon>Actinomycetota</taxon>
        <taxon>Actinomycetes</taxon>
        <taxon>Pseudonocardiales</taxon>
        <taxon>Pseudonocardiaceae</taxon>
        <taxon>Actinomycetospora</taxon>
    </lineage>
</organism>
<dbReference type="EMBL" id="JACCBN010000001">
    <property type="protein sequence ID" value="NYD38197.1"/>
    <property type="molecule type" value="Genomic_DNA"/>
</dbReference>
<proteinExistence type="predicted"/>
<dbReference type="SUPFAM" id="SSF56037">
    <property type="entry name" value="PheT/TilS domain"/>
    <property type="match status" value="1"/>
</dbReference>
<evidence type="ECO:0000313" key="1">
    <source>
        <dbReference type="EMBL" id="NYD38197.1"/>
    </source>
</evidence>
<reference evidence="1 2" key="1">
    <citation type="submission" date="2020-07" db="EMBL/GenBank/DDBJ databases">
        <title>Sequencing the genomes of 1000 actinobacteria strains.</title>
        <authorList>
            <person name="Klenk H.-P."/>
        </authorList>
    </citation>
    <scope>NUCLEOTIDE SEQUENCE [LARGE SCALE GENOMIC DNA]</scope>
    <source>
        <strain evidence="1 2">DSM 45772</strain>
    </source>
</reference>
<dbReference type="Proteomes" id="UP000535890">
    <property type="component" value="Unassembled WGS sequence"/>
</dbReference>
<gene>
    <name evidence="1" type="ORF">BJ983_004299</name>
</gene>
<protein>
    <submittedName>
        <fullName evidence="1">DNA/RNA-binding domain of Phe-tRNA-synthetase-like protein</fullName>
    </submittedName>
</protein>
<evidence type="ECO:0000313" key="2">
    <source>
        <dbReference type="Proteomes" id="UP000535890"/>
    </source>
</evidence>
<dbReference type="RefSeq" id="WP_179795678.1">
    <property type="nucleotide sequence ID" value="NZ_BAABHP010000020.1"/>
</dbReference>